<dbReference type="Gene3D" id="1.10.490.10">
    <property type="entry name" value="Globins"/>
    <property type="match status" value="1"/>
</dbReference>
<keyword evidence="2" id="KW-1185">Reference proteome</keyword>
<dbReference type="EMBL" id="FXTT01000005">
    <property type="protein sequence ID" value="SMP33615.1"/>
    <property type="molecule type" value="Genomic_DNA"/>
</dbReference>
<gene>
    <name evidence="1" type="ORF">SAMN06265374_3789</name>
</gene>
<sequence length="134" mass="14856">MTLYLSLGGRGAIEQAMPRLKQQLKDDSCFDLSAFDKTFGGSDDLCEFLIFLLGGAPFYEGKPICDLLSPLCTCDDAYERFCDHLLSVFGPGTLSGAEVSSFRAILEELRPRILDPKPVKPVLVYSIEPERMRA</sequence>
<proteinExistence type="predicted"/>
<name>A0ABY1PGK5_9HYPH</name>
<reference evidence="1 2" key="1">
    <citation type="submission" date="2017-05" db="EMBL/GenBank/DDBJ databases">
        <authorList>
            <person name="Varghese N."/>
            <person name="Submissions S."/>
        </authorList>
    </citation>
    <scope>NUCLEOTIDE SEQUENCE [LARGE SCALE GENOMIC DNA]</scope>
    <source>
        <strain evidence="1 2">DSM 15949</strain>
    </source>
</reference>
<evidence type="ECO:0000313" key="1">
    <source>
        <dbReference type="EMBL" id="SMP33615.1"/>
    </source>
</evidence>
<evidence type="ECO:0008006" key="3">
    <source>
        <dbReference type="Google" id="ProtNLM"/>
    </source>
</evidence>
<dbReference type="Proteomes" id="UP001157914">
    <property type="component" value="Unassembled WGS sequence"/>
</dbReference>
<dbReference type="InterPro" id="IPR009050">
    <property type="entry name" value="Globin-like_sf"/>
</dbReference>
<protein>
    <recommendedName>
        <fullName evidence="3">Barstar (barnase inhibitor) domain-containing protein</fullName>
    </recommendedName>
</protein>
<organism evidence="1 2">
    <name type="scientific">Roseibium denhamense</name>
    <dbReference type="NCBI Taxonomy" id="76305"/>
    <lineage>
        <taxon>Bacteria</taxon>
        <taxon>Pseudomonadati</taxon>
        <taxon>Pseudomonadota</taxon>
        <taxon>Alphaproteobacteria</taxon>
        <taxon>Hyphomicrobiales</taxon>
        <taxon>Stappiaceae</taxon>
        <taxon>Roseibium</taxon>
    </lineage>
</organism>
<comment type="caution">
    <text evidence="1">The sequence shown here is derived from an EMBL/GenBank/DDBJ whole genome shotgun (WGS) entry which is preliminary data.</text>
</comment>
<evidence type="ECO:0000313" key="2">
    <source>
        <dbReference type="Proteomes" id="UP001157914"/>
    </source>
</evidence>
<accession>A0ABY1PGK5</accession>
<dbReference type="InterPro" id="IPR012292">
    <property type="entry name" value="Globin/Proto"/>
</dbReference>
<dbReference type="SUPFAM" id="SSF46458">
    <property type="entry name" value="Globin-like"/>
    <property type="match status" value="1"/>
</dbReference>
<dbReference type="RefSeq" id="WP_155189219.1">
    <property type="nucleotide sequence ID" value="NZ_BAAAEA010000001.1"/>
</dbReference>